<evidence type="ECO:0000259" key="2">
    <source>
        <dbReference type="Pfam" id="PF18657"/>
    </source>
</evidence>
<dbReference type="EMBL" id="JAMZFW010000005">
    <property type="protein sequence ID" value="MCP1101867.1"/>
    <property type="molecule type" value="Genomic_DNA"/>
</dbReference>
<evidence type="ECO:0000256" key="1">
    <source>
        <dbReference type="SAM" id="Phobius"/>
    </source>
</evidence>
<gene>
    <name evidence="4" type="ORF">NK125_05485</name>
</gene>
<feature type="domain" description="Bacterial repeat" evidence="3">
    <location>
        <begin position="480"/>
        <end position="533"/>
    </location>
</feature>
<proteinExistence type="predicted"/>
<comment type="caution">
    <text evidence="4">The sequence shown here is derived from an EMBL/GenBank/DDBJ whole genome shotgun (WGS) entry which is preliminary data.</text>
</comment>
<organism evidence="4 5">
    <name type="scientific">Aequitasia blattaphilus</name>
    <dbReference type="NCBI Taxonomy" id="2949332"/>
    <lineage>
        <taxon>Bacteria</taxon>
        <taxon>Bacillati</taxon>
        <taxon>Bacillota</taxon>
        <taxon>Clostridia</taxon>
        <taxon>Lachnospirales</taxon>
        <taxon>Lachnospiraceae</taxon>
        <taxon>Aequitasia</taxon>
    </lineage>
</organism>
<protein>
    <submittedName>
        <fullName evidence="4">YDG domain-containing protein</fullName>
    </submittedName>
</protein>
<feature type="domain" description="YDG" evidence="2">
    <location>
        <begin position="726"/>
        <end position="795"/>
    </location>
</feature>
<dbReference type="InterPro" id="IPR041248">
    <property type="entry name" value="YDG"/>
</dbReference>
<evidence type="ECO:0000313" key="5">
    <source>
        <dbReference type="Proteomes" id="UP001523566"/>
    </source>
</evidence>
<dbReference type="Pfam" id="PF18657">
    <property type="entry name" value="YDG"/>
    <property type="match status" value="1"/>
</dbReference>
<evidence type="ECO:0000313" key="4">
    <source>
        <dbReference type="EMBL" id="MCP1101867.1"/>
    </source>
</evidence>
<keyword evidence="5" id="KW-1185">Reference proteome</keyword>
<keyword evidence="1" id="KW-0472">Membrane</keyword>
<feature type="transmembrane region" description="Helical" evidence="1">
    <location>
        <begin position="1062"/>
        <end position="1081"/>
    </location>
</feature>
<dbReference type="InterPro" id="IPR044060">
    <property type="entry name" value="Bacterial_rp_domain"/>
</dbReference>
<keyword evidence="1" id="KW-0812">Transmembrane</keyword>
<evidence type="ECO:0000259" key="3">
    <source>
        <dbReference type="Pfam" id="PF18998"/>
    </source>
</evidence>
<keyword evidence="1" id="KW-1133">Transmembrane helix</keyword>
<dbReference type="Proteomes" id="UP001523566">
    <property type="component" value="Unassembled WGS sequence"/>
</dbReference>
<dbReference type="Pfam" id="PF18998">
    <property type="entry name" value="Flg_new_2"/>
    <property type="match status" value="1"/>
</dbReference>
<accession>A0ABT1EA70</accession>
<sequence>MKRRKKRGWQVLCALAIAILGVAFLPVEEENVYAKEIVVGTEDELRNAISNGENGDVINIKEDIVVKNQIDLDKSLTINGNGHMICVSQPGMHESGILNSSVSNYRVFNAVTEATEIQVNRLIISGGKKEGGAIYIGANVTVILDRVTITNSGGDAETPGGGILNSGTIYIKDSMVSRNAARHGGGFLNSGTMVIENSCFSENRSLSDNGGGGAGENQGQLYINNCTFANNKSTELGGAINDYGGMAYIMNSTFSGNISYSTEYGGGALRGSKSVVVNCMFTYNYRLDGDKFSLSDYDSSIGDISTYNSLSNYRMVSSLTHGEALTGYKNYLYAGNSDGSDNNIFTNGILTKVLAADGSEIETGMVYQPMIYTPSGKFTSIAPLCTPIPDFLNGGVATAFDPKSETPIFAYQNKDDNKWYNYYNNGWSTLEPAPTQLVTTDQIGEPRGNVIGGTGHIESNLYMVKLIYKPEMAHGLVHGATVFGNTYSAGAEVTMIALPEEGYYFDKWLNEDGTEYSSDNPLTITVKENVTLYPTYLEGTAQTEPKLETNIEEKGNNKYQVSATLTESDDLEGQPLTFYVRDEEGRIVYSETRPTDGEGKVIFSEWEYPSDGVIYQVYVAYPGNENNSSCTSDNLQLKAKINPNVAKIDTVQATYGDLLEELEIEGESADIEGTFKFKGDEGQLVGDVGEQKVTRWFIPEDSDNYTSISWEITVNVVPKLLTYSNEGQLVKNKEYNGDNLGQLSDEFKIEGVLDQDGDDIEIKATATFEDKDAGKNKDVMVSFEKSGTASDNYQTPDGVIDYANIEPKPLKGDMVQNIADVIYTGSPQEPVPELGDGDPSIIATSDYTIRYKDNTSVGTAKTIIEAAPAGNYSGSVEKEFQILPVKQKVQVTPYEGVYDGKDHSIKVEAEGAIISYSLEKNDLLTVAQPSVKPPMFRNAGVYTVYYLCKRDNYEDVSGHETVTITKKPLTVDMFLPIKNQIYSGKGIKPEVIIEETLLSSQDIRIQYQNNIKVGKASIIISATKDSNFSGSVTLDFEIVQRKTKPGDKNNTSANTGDSASPFFPLVMILCSMFLFTASIRLSHKKTR</sequence>
<name>A0ABT1EA70_9FIRM</name>
<dbReference type="RefSeq" id="WP_262065652.1">
    <property type="nucleotide sequence ID" value="NZ_JAMXOD010000005.1"/>
</dbReference>
<dbReference type="InterPro" id="IPR011050">
    <property type="entry name" value="Pectin_lyase_fold/virulence"/>
</dbReference>
<dbReference type="SUPFAM" id="SSF51126">
    <property type="entry name" value="Pectin lyase-like"/>
    <property type="match status" value="1"/>
</dbReference>
<reference evidence="4 5" key="1">
    <citation type="journal article" date="2022" name="Genome Biol. Evol.">
        <title>Host diet, physiology and behaviors set the stage for Lachnospiraceae cladogenesis.</title>
        <authorList>
            <person name="Vera-Ponce De Leon A."/>
            <person name="Schneider M."/>
            <person name="Jahnes B.C."/>
            <person name="Sadowski V."/>
            <person name="Camuy-Velez L.A."/>
            <person name="Duan J."/>
            <person name="Sabree Z.L."/>
        </authorList>
    </citation>
    <scope>NUCLEOTIDE SEQUENCE [LARGE SCALE GENOMIC DNA]</scope>
    <source>
        <strain evidence="4 5">PAL113</strain>
    </source>
</reference>